<evidence type="ECO:0000313" key="2">
    <source>
        <dbReference type="EMBL" id="EKM57670.1"/>
    </source>
</evidence>
<protein>
    <submittedName>
        <fullName evidence="2">Uncharacterized protein</fullName>
    </submittedName>
</protein>
<keyword evidence="3" id="KW-1185">Reference proteome</keyword>
<dbReference type="AlphaFoldDB" id="K5WEE0"/>
<sequence length="118" mass="13118">MGGNKYRALLAVNIAQLLTHNLVIGSPVAQLSETLPPMLIHRFMINLRTVDSEALNYSMHLTNRQQEQSTVQFRRPTNRLGNIGEMLQSAWDNDGPTNEEIDRAEVDGAGRSENSAEA</sequence>
<dbReference type="KEGG" id="pco:PHACADRAFT_192806"/>
<name>K5WEE0_PHACS</name>
<gene>
    <name evidence="2" type="ORF">PHACADRAFT_192806</name>
</gene>
<dbReference type="RefSeq" id="XP_007393017.1">
    <property type="nucleotide sequence ID" value="XM_007392955.1"/>
</dbReference>
<evidence type="ECO:0000256" key="1">
    <source>
        <dbReference type="SAM" id="MobiDB-lite"/>
    </source>
</evidence>
<organism evidence="2 3">
    <name type="scientific">Phanerochaete carnosa (strain HHB-10118-sp)</name>
    <name type="common">White-rot fungus</name>
    <name type="synonym">Peniophora carnosa</name>
    <dbReference type="NCBI Taxonomy" id="650164"/>
    <lineage>
        <taxon>Eukaryota</taxon>
        <taxon>Fungi</taxon>
        <taxon>Dikarya</taxon>
        <taxon>Basidiomycota</taxon>
        <taxon>Agaricomycotina</taxon>
        <taxon>Agaricomycetes</taxon>
        <taxon>Polyporales</taxon>
        <taxon>Phanerochaetaceae</taxon>
        <taxon>Phanerochaete</taxon>
    </lineage>
</organism>
<dbReference type="EMBL" id="JH930470">
    <property type="protein sequence ID" value="EKM57670.1"/>
    <property type="molecule type" value="Genomic_DNA"/>
</dbReference>
<feature type="compositionally biased region" description="Basic and acidic residues" evidence="1">
    <location>
        <begin position="100"/>
        <end position="110"/>
    </location>
</feature>
<dbReference type="Proteomes" id="UP000008370">
    <property type="component" value="Unassembled WGS sequence"/>
</dbReference>
<feature type="region of interest" description="Disordered" evidence="1">
    <location>
        <begin position="88"/>
        <end position="118"/>
    </location>
</feature>
<reference evidence="2 3" key="1">
    <citation type="journal article" date="2012" name="BMC Genomics">
        <title>Comparative genomics of the white-rot fungi, Phanerochaete carnosa and P. chrysosporium, to elucidate the genetic basis of the distinct wood types they colonize.</title>
        <authorList>
            <person name="Suzuki H."/>
            <person name="MacDonald J."/>
            <person name="Syed K."/>
            <person name="Salamov A."/>
            <person name="Hori C."/>
            <person name="Aerts A."/>
            <person name="Henrissat B."/>
            <person name="Wiebenga A."/>
            <person name="vanKuyk P.A."/>
            <person name="Barry K."/>
            <person name="Lindquist E."/>
            <person name="LaButti K."/>
            <person name="Lapidus A."/>
            <person name="Lucas S."/>
            <person name="Coutinho P."/>
            <person name="Gong Y."/>
            <person name="Samejima M."/>
            <person name="Mahadevan R."/>
            <person name="Abou-Zaid M."/>
            <person name="de Vries R.P."/>
            <person name="Igarashi K."/>
            <person name="Yadav J.S."/>
            <person name="Grigoriev I.V."/>
            <person name="Master E.R."/>
        </authorList>
    </citation>
    <scope>NUCLEOTIDE SEQUENCE [LARGE SCALE GENOMIC DNA]</scope>
    <source>
        <strain evidence="2 3">HHB-10118-sp</strain>
    </source>
</reference>
<dbReference type="OrthoDB" id="2756573at2759"/>
<dbReference type="InParanoid" id="K5WEE0"/>
<accession>K5WEE0</accession>
<evidence type="ECO:0000313" key="3">
    <source>
        <dbReference type="Proteomes" id="UP000008370"/>
    </source>
</evidence>
<dbReference type="HOGENOM" id="CLU_053360_4_2_1"/>
<dbReference type="GeneID" id="18910875"/>
<proteinExistence type="predicted"/>